<sequence>MRCKPVISSLAFASFLMGGAAPVAMASSAEDAQIRALRLEMAQMRKEMMGQITTLKSRLAKTETGFAQAGPHEHRISSWRSRHQPS</sequence>
<evidence type="ECO:0000256" key="2">
    <source>
        <dbReference type="SAM" id="SignalP"/>
    </source>
</evidence>
<comment type="caution">
    <text evidence="3">The sequence shown here is derived from an EMBL/GenBank/DDBJ whole genome shotgun (WGS) entry which is preliminary data.</text>
</comment>
<evidence type="ECO:0000313" key="3">
    <source>
        <dbReference type="EMBL" id="OAG77209.1"/>
    </source>
</evidence>
<evidence type="ECO:0000256" key="1">
    <source>
        <dbReference type="SAM" id="MobiDB-lite"/>
    </source>
</evidence>
<dbReference type="Proteomes" id="UP000077349">
    <property type="component" value="Unassembled WGS sequence"/>
</dbReference>
<dbReference type="EMBL" id="LVHD01000015">
    <property type="protein sequence ID" value="OAG77209.1"/>
    <property type="molecule type" value="Genomic_DNA"/>
</dbReference>
<keyword evidence="2" id="KW-0732">Signal</keyword>
<dbReference type="AlphaFoldDB" id="A0A177GAC2"/>
<protein>
    <submittedName>
        <fullName evidence="3">Putative polyphosphate-selective porin O</fullName>
    </submittedName>
</protein>
<feature type="region of interest" description="Disordered" evidence="1">
    <location>
        <begin position="65"/>
        <end position="86"/>
    </location>
</feature>
<reference evidence="3 4" key="1">
    <citation type="submission" date="2016-03" db="EMBL/GenBank/DDBJ databases">
        <title>Draft genome sequence of Acetobacter malorum CECT 7742, a strain isolated from strawberry vinegar.</title>
        <authorList>
            <person name="Sainz F."/>
            <person name="Mas A."/>
            <person name="Torija M.J."/>
        </authorList>
    </citation>
    <scope>NUCLEOTIDE SEQUENCE [LARGE SCALE GENOMIC DNA]</scope>
    <source>
        <strain evidence="3 4">CECT 7742</strain>
    </source>
</reference>
<gene>
    <name evidence="3" type="ORF">Amal_01459</name>
</gene>
<name>A0A177GAC2_9PROT</name>
<evidence type="ECO:0000313" key="4">
    <source>
        <dbReference type="Proteomes" id="UP000077349"/>
    </source>
</evidence>
<accession>A0A177GAC2</accession>
<feature type="chain" id="PRO_5008061764" evidence="2">
    <location>
        <begin position="27"/>
        <end position="86"/>
    </location>
</feature>
<feature type="signal peptide" evidence="2">
    <location>
        <begin position="1"/>
        <end position="26"/>
    </location>
</feature>
<organism evidence="3 4">
    <name type="scientific">Acetobacter malorum</name>
    <dbReference type="NCBI Taxonomy" id="178901"/>
    <lineage>
        <taxon>Bacteria</taxon>
        <taxon>Pseudomonadati</taxon>
        <taxon>Pseudomonadota</taxon>
        <taxon>Alphaproteobacteria</taxon>
        <taxon>Acetobacterales</taxon>
        <taxon>Acetobacteraceae</taxon>
        <taxon>Acetobacter</taxon>
    </lineage>
</organism>
<proteinExistence type="predicted"/>